<dbReference type="AlphaFoldDB" id="A0A6H5I8M1"/>
<dbReference type="EMBL" id="CADCXV010000714">
    <property type="protein sequence ID" value="CAB0033555.1"/>
    <property type="molecule type" value="Genomic_DNA"/>
</dbReference>
<protein>
    <submittedName>
        <fullName evidence="1">Uncharacterized protein</fullName>
    </submittedName>
</protein>
<gene>
    <name evidence="1" type="ORF">TBRA_LOCUS5456</name>
</gene>
<proteinExistence type="predicted"/>
<organism evidence="1 2">
    <name type="scientific">Trichogramma brassicae</name>
    <dbReference type="NCBI Taxonomy" id="86971"/>
    <lineage>
        <taxon>Eukaryota</taxon>
        <taxon>Metazoa</taxon>
        <taxon>Ecdysozoa</taxon>
        <taxon>Arthropoda</taxon>
        <taxon>Hexapoda</taxon>
        <taxon>Insecta</taxon>
        <taxon>Pterygota</taxon>
        <taxon>Neoptera</taxon>
        <taxon>Endopterygota</taxon>
        <taxon>Hymenoptera</taxon>
        <taxon>Apocrita</taxon>
        <taxon>Proctotrupomorpha</taxon>
        <taxon>Chalcidoidea</taxon>
        <taxon>Trichogrammatidae</taxon>
        <taxon>Trichogramma</taxon>
    </lineage>
</organism>
<evidence type="ECO:0000313" key="1">
    <source>
        <dbReference type="EMBL" id="CAB0033555.1"/>
    </source>
</evidence>
<reference evidence="1 2" key="1">
    <citation type="submission" date="2020-02" db="EMBL/GenBank/DDBJ databases">
        <authorList>
            <person name="Ferguson B K."/>
        </authorList>
    </citation>
    <scope>NUCLEOTIDE SEQUENCE [LARGE SCALE GENOMIC DNA]</scope>
</reference>
<keyword evidence="2" id="KW-1185">Reference proteome</keyword>
<dbReference type="Proteomes" id="UP000479190">
    <property type="component" value="Unassembled WGS sequence"/>
</dbReference>
<sequence>MSMRGRSDTNENRKASMKARVSEKYESFTVGPVKAQAIKRLSFASRAVCVYIIECARVSYKHEVVQEYLRRAAGFWHSKNGLKKKRNIHFDGTHGYRLVLNCARRISVCFGDFRAERQGRTCSFLSRRLACMQLVTSLEYILNTVCIRSPVKSSCSILLNFSAHYSVETLSRPLVPTLESRDKPNRLSLHDVSFVASSADTGVNHLSLAYESFVALSTGTRVAKPAQSIELSYSTWSSTLV</sequence>
<evidence type="ECO:0000313" key="2">
    <source>
        <dbReference type="Proteomes" id="UP000479190"/>
    </source>
</evidence>
<name>A0A6H5I8M1_9HYME</name>
<accession>A0A6H5I8M1</accession>